<reference evidence="3" key="1">
    <citation type="journal article" date="2020" name="Stud. Mycol.">
        <title>101 Dothideomycetes genomes: a test case for predicting lifestyles and emergence of pathogens.</title>
        <authorList>
            <person name="Haridas S."/>
            <person name="Albert R."/>
            <person name="Binder M."/>
            <person name="Bloem J."/>
            <person name="Labutti K."/>
            <person name="Salamov A."/>
            <person name="Andreopoulos B."/>
            <person name="Baker S."/>
            <person name="Barry K."/>
            <person name="Bills G."/>
            <person name="Bluhm B."/>
            <person name="Cannon C."/>
            <person name="Castanera R."/>
            <person name="Culley D."/>
            <person name="Daum C."/>
            <person name="Ezra D."/>
            <person name="Gonzalez J."/>
            <person name="Henrissat B."/>
            <person name="Kuo A."/>
            <person name="Liang C."/>
            <person name="Lipzen A."/>
            <person name="Lutzoni F."/>
            <person name="Magnuson J."/>
            <person name="Mondo S."/>
            <person name="Nolan M."/>
            <person name="Ohm R."/>
            <person name="Pangilinan J."/>
            <person name="Park H.-J."/>
            <person name="Ramirez L."/>
            <person name="Alfaro M."/>
            <person name="Sun H."/>
            <person name="Tritt A."/>
            <person name="Yoshinaga Y."/>
            <person name="Zwiers L.-H."/>
            <person name="Turgeon B."/>
            <person name="Goodwin S."/>
            <person name="Spatafora J."/>
            <person name="Crous P."/>
            <person name="Grigoriev I."/>
        </authorList>
    </citation>
    <scope>NUCLEOTIDE SEQUENCE</scope>
    <source>
        <strain evidence="3">CBS 110217</strain>
    </source>
</reference>
<evidence type="ECO:0000256" key="2">
    <source>
        <dbReference type="SAM" id="Phobius"/>
    </source>
</evidence>
<keyword evidence="2" id="KW-0812">Transmembrane</keyword>
<feature type="transmembrane region" description="Helical" evidence="2">
    <location>
        <begin position="228"/>
        <end position="252"/>
    </location>
</feature>
<dbReference type="Gene3D" id="1.20.58.340">
    <property type="entry name" value="Magnesium transport protein CorA, transmembrane region"/>
    <property type="match status" value="1"/>
</dbReference>
<comment type="caution">
    <text evidence="3">The sequence shown here is derived from an EMBL/GenBank/DDBJ whole genome shotgun (WGS) entry which is preliminary data.</text>
</comment>
<feature type="region of interest" description="Disordered" evidence="1">
    <location>
        <begin position="308"/>
        <end position="332"/>
    </location>
</feature>
<sequence length="332" mass="37917">MSTLGLLVARTGITNRWRSTNLHGKIQSSGSVRARDDAMLVLSYNATKKTTFAVMYGYDEGNLTSMINILHRMKKHTQQPLLLLFIFTEHILQDAEIFLRTLWDDFKVVHRSLDCGDYFAHQPLQSRNFDVTDMPHKLTCLANATADVASRNVAITQKVEFIRNLAYRMPGSSSNSFMLDMRNQISLMHQRCESLKSQNDYMKESLQSTMQMVYATLQQRDNQINQYYAANVNIISAITIIFLRGTFVATLFSSSFWNFDPRSTGPIVSHWVWLYFTVTFVLTLIVLSMWRGYLMFDTVLKIARRDGRGEAEGGGVKRGRRSGDEEAAKKGT</sequence>
<gene>
    <name evidence="3" type="ORF">EK21DRAFT_92246</name>
</gene>
<keyword evidence="2" id="KW-1133">Transmembrane helix</keyword>
<organism evidence="3 4">
    <name type="scientific">Setomelanomma holmii</name>
    <dbReference type="NCBI Taxonomy" id="210430"/>
    <lineage>
        <taxon>Eukaryota</taxon>
        <taxon>Fungi</taxon>
        <taxon>Dikarya</taxon>
        <taxon>Ascomycota</taxon>
        <taxon>Pezizomycotina</taxon>
        <taxon>Dothideomycetes</taxon>
        <taxon>Pleosporomycetidae</taxon>
        <taxon>Pleosporales</taxon>
        <taxon>Pleosporineae</taxon>
        <taxon>Phaeosphaeriaceae</taxon>
        <taxon>Setomelanomma</taxon>
    </lineage>
</organism>
<feature type="transmembrane region" description="Helical" evidence="2">
    <location>
        <begin position="272"/>
        <end position="294"/>
    </location>
</feature>
<evidence type="ECO:0000256" key="1">
    <source>
        <dbReference type="SAM" id="MobiDB-lite"/>
    </source>
</evidence>
<feature type="compositionally biased region" description="Basic and acidic residues" evidence="1">
    <location>
        <begin position="321"/>
        <end position="332"/>
    </location>
</feature>
<dbReference type="EMBL" id="ML978240">
    <property type="protein sequence ID" value="KAF2026598.1"/>
    <property type="molecule type" value="Genomic_DNA"/>
</dbReference>
<dbReference type="AlphaFoldDB" id="A0A9P4LII4"/>
<keyword evidence="4" id="KW-1185">Reference proteome</keyword>
<evidence type="ECO:0000313" key="4">
    <source>
        <dbReference type="Proteomes" id="UP000799777"/>
    </source>
</evidence>
<keyword evidence="2" id="KW-0472">Membrane</keyword>
<dbReference type="Proteomes" id="UP000799777">
    <property type="component" value="Unassembled WGS sequence"/>
</dbReference>
<dbReference type="OrthoDB" id="3796055at2759"/>
<proteinExistence type="predicted"/>
<accession>A0A9P4LII4</accession>
<protein>
    <submittedName>
        <fullName evidence="3">Uncharacterized protein</fullName>
    </submittedName>
</protein>
<name>A0A9P4LII4_9PLEO</name>
<evidence type="ECO:0000313" key="3">
    <source>
        <dbReference type="EMBL" id="KAF2026598.1"/>
    </source>
</evidence>